<evidence type="ECO:0000313" key="3">
    <source>
        <dbReference type="Proteomes" id="UP001589798"/>
    </source>
</evidence>
<dbReference type="InterPro" id="IPR031571">
    <property type="entry name" value="RcpC_dom"/>
</dbReference>
<protein>
    <submittedName>
        <fullName evidence="2">Flp pilus assembly protein CpaB</fullName>
    </submittedName>
</protein>
<dbReference type="EMBL" id="JBHLWK010000012">
    <property type="protein sequence ID" value="MFC0204669.1"/>
    <property type="molecule type" value="Genomic_DNA"/>
</dbReference>
<comment type="caution">
    <text evidence="2">The sequence shown here is derived from an EMBL/GenBank/DDBJ whole genome shotgun (WGS) entry which is preliminary data.</text>
</comment>
<gene>
    <name evidence="2" type="primary">cpaB</name>
    <name evidence="2" type="ORF">ACFFJC_10330</name>
</gene>
<dbReference type="Pfam" id="PF08666">
    <property type="entry name" value="SAF"/>
    <property type="match status" value="1"/>
</dbReference>
<dbReference type="CDD" id="cd11614">
    <property type="entry name" value="SAF_CpaB_FlgA_like"/>
    <property type="match status" value="1"/>
</dbReference>
<dbReference type="InterPro" id="IPR017592">
    <property type="entry name" value="Pilus_assmbl_Flp-typ_CpaB"/>
</dbReference>
<feature type="domain" description="SAF" evidence="1">
    <location>
        <begin position="53"/>
        <end position="113"/>
    </location>
</feature>
<organism evidence="2 3">
    <name type="scientific">Novosphingobium soli</name>
    <dbReference type="NCBI Taxonomy" id="574956"/>
    <lineage>
        <taxon>Bacteria</taxon>
        <taxon>Pseudomonadati</taxon>
        <taxon>Pseudomonadota</taxon>
        <taxon>Alphaproteobacteria</taxon>
        <taxon>Sphingomonadales</taxon>
        <taxon>Sphingomonadaceae</taxon>
        <taxon>Novosphingobium</taxon>
    </lineage>
</organism>
<reference evidence="2 3" key="1">
    <citation type="submission" date="2024-09" db="EMBL/GenBank/DDBJ databases">
        <authorList>
            <person name="Sun Q."/>
            <person name="Mori K."/>
        </authorList>
    </citation>
    <scope>NUCLEOTIDE SEQUENCE [LARGE SCALE GENOMIC DNA]</scope>
    <source>
        <strain evidence="2 3">CCM 7706</strain>
    </source>
</reference>
<evidence type="ECO:0000313" key="2">
    <source>
        <dbReference type="EMBL" id="MFC0204669.1"/>
    </source>
</evidence>
<sequence>MRLGSKAKLTIGAGLTAAAVFGFLGVRELGRSASMESNPAARLVARSSAPAGVVLAATTRAVRVGETIRADMIRNAALDPARFPAAATPVEAIGRVAIRDIPANTLISRTALEQETKLAIRIPVGMRAISIDTTAEIAVAGLVRPGDRVDVQVVYPGEDAISGARGTGRSRARTMLQMVPVLAVGELVIGTPAKDAATGTVSTPPPARNMTLALTPGQVSELSLAKSTGSLYLSLRNPEDKAQVEVPQLASAPEAVAMPRVSGLSPAARVTPLATPLVTPLVTPGTAAPAPASLRPRPAPHAIELVVGGNREVIYSGSAAQ</sequence>
<dbReference type="RefSeq" id="WP_379487425.1">
    <property type="nucleotide sequence ID" value="NZ_JBHLWK010000012.1"/>
</dbReference>
<dbReference type="Proteomes" id="UP001589798">
    <property type="component" value="Unassembled WGS sequence"/>
</dbReference>
<dbReference type="Pfam" id="PF16976">
    <property type="entry name" value="RcpC"/>
    <property type="match status" value="1"/>
</dbReference>
<dbReference type="NCBIfam" id="TIGR03177">
    <property type="entry name" value="pilus_cpaB"/>
    <property type="match status" value="1"/>
</dbReference>
<name>A0ABV6CVB5_9SPHN</name>
<keyword evidence="3" id="KW-1185">Reference proteome</keyword>
<dbReference type="InterPro" id="IPR013974">
    <property type="entry name" value="SAF"/>
</dbReference>
<accession>A0ABV6CVB5</accession>
<dbReference type="SMART" id="SM00858">
    <property type="entry name" value="SAF"/>
    <property type="match status" value="1"/>
</dbReference>
<proteinExistence type="predicted"/>
<evidence type="ECO:0000259" key="1">
    <source>
        <dbReference type="SMART" id="SM00858"/>
    </source>
</evidence>